<organism evidence="1 2">
    <name type="scientific">Aspergillus tubingensis (strain CBS 134.48)</name>
    <dbReference type="NCBI Taxonomy" id="767770"/>
    <lineage>
        <taxon>Eukaryota</taxon>
        <taxon>Fungi</taxon>
        <taxon>Dikarya</taxon>
        <taxon>Ascomycota</taxon>
        <taxon>Pezizomycotina</taxon>
        <taxon>Eurotiomycetes</taxon>
        <taxon>Eurotiomycetidae</taxon>
        <taxon>Eurotiales</taxon>
        <taxon>Aspergillaceae</taxon>
        <taxon>Aspergillus</taxon>
        <taxon>Aspergillus subgen. Circumdati</taxon>
    </lineage>
</organism>
<dbReference type="EMBL" id="KV878204">
    <property type="protein sequence ID" value="OJI83070.1"/>
    <property type="molecule type" value="Genomic_DNA"/>
</dbReference>
<protein>
    <submittedName>
        <fullName evidence="1">Uncharacterized protein</fullName>
    </submittedName>
</protein>
<dbReference type="AlphaFoldDB" id="A0A1L9N1D0"/>
<reference evidence="2" key="1">
    <citation type="journal article" date="2017" name="Genome Biol.">
        <title>Comparative genomics reveals high biological diversity and specific adaptations in the industrially and medically important fungal genus Aspergillus.</title>
        <authorList>
            <person name="de Vries R.P."/>
            <person name="Riley R."/>
            <person name="Wiebenga A."/>
            <person name="Aguilar-Osorio G."/>
            <person name="Amillis S."/>
            <person name="Uchima C.A."/>
            <person name="Anderluh G."/>
            <person name="Asadollahi M."/>
            <person name="Askin M."/>
            <person name="Barry K."/>
            <person name="Battaglia E."/>
            <person name="Bayram O."/>
            <person name="Benocci T."/>
            <person name="Braus-Stromeyer S.A."/>
            <person name="Caldana C."/>
            <person name="Canovas D."/>
            <person name="Cerqueira G.C."/>
            <person name="Chen F."/>
            <person name="Chen W."/>
            <person name="Choi C."/>
            <person name="Clum A."/>
            <person name="Dos Santos R.A."/>
            <person name="Damasio A.R."/>
            <person name="Diallinas G."/>
            <person name="Emri T."/>
            <person name="Fekete E."/>
            <person name="Flipphi M."/>
            <person name="Freyberg S."/>
            <person name="Gallo A."/>
            <person name="Gournas C."/>
            <person name="Habgood R."/>
            <person name="Hainaut M."/>
            <person name="Harispe M.L."/>
            <person name="Henrissat B."/>
            <person name="Hilden K.S."/>
            <person name="Hope R."/>
            <person name="Hossain A."/>
            <person name="Karabika E."/>
            <person name="Karaffa L."/>
            <person name="Karanyi Z."/>
            <person name="Krasevec N."/>
            <person name="Kuo A."/>
            <person name="Kusch H."/>
            <person name="LaButti K."/>
            <person name="Lagendijk E.L."/>
            <person name="Lapidus A."/>
            <person name="Levasseur A."/>
            <person name="Lindquist E."/>
            <person name="Lipzen A."/>
            <person name="Logrieco A.F."/>
            <person name="MacCabe A."/>
            <person name="Maekelae M.R."/>
            <person name="Malavazi I."/>
            <person name="Melin P."/>
            <person name="Meyer V."/>
            <person name="Mielnichuk N."/>
            <person name="Miskei M."/>
            <person name="Molnar A.P."/>
            <person name="Mule G."/>
            <person name="Ngan C.Y."/>
            <person name="Orejas M."/>
            <person name="Orosz E."/>
            <person name="Ouedraogo J.P."/>
            <person name="Overkamp K.M."/>
            <person name="Park H.-S."/>
            <person name="Perrone G."/>
            <person name="Piumi F."/>
            <person name="Punt P.J."/>
            <person name="Ram A.F."/>
            <person name="Ramon A."/>
            <person name="Rauscher S."/>
            <person name="Record E."/>
            <person name="Riano-Pachon D.M."/>
            <person name="Robert V."/>
            <person name="Roehrig J."/>
            <person name="Ruller R."/>
            <person name="Salamov A."/>
            <person name="Salih N.S."/>
            <person name="Samson R.A."/>
            <person name="Sandor E."/>
            <person name="Sanguinetti M."/>
            <person name="Schuetze T."/>
            <person name="Sepcic K."/>
            <person name="Shelest E."/>
            <person name="Sherlock G."/>
            <person name="Sophianopoulou V."/>
            <person name="Squina F.M."/>
            <person name="Sun H."/>
            <person name="Susca A."/>
            <person name="Todd R.B."/>
            <person name="Tsang A."/>
            <person name="Unkles S.E."/>
            <person name="van de Wiele N."/>
            <person name="van Rossen-Uffink D."/>
            <person name="Oliveira J.V."/>
            <person name="Vesth T.C."/>
            <person name="Visser J."/>
            <person name="Yu J.-H."/>
            <person name="Zhou M."/>
            <person name="Andersen M.R."/>
            <person name="Archer D.B."/>
            <person name="Baker S.E."/>
            <person name="Benoit I."/>
            <person name="Brakhage A.A."/>
            <person name="Braus G.H."/>
            <person name="Fischer R."/>
            <person name="Frisvad J.C."/>
            <person name="Goldman G.H."/>
            <person name="Houbraken J."/>
            <person name="Oakley B."/>
            <person name="Pocsi I."/>
            <person name="Scazzocchio C."/>
            <person name="Seiboth B."/>
            <person name="vanKuyk P.A."/>
            <person name="Wortman J."/>
            <person name="Dyer P.S."/>
            <person name="Grigoriev I.V."/>
        </authorList>
    </citation>
    <scope>NUCLEOTIDE SEQUENCE [LARGE SCALE GENOMIC DNA]</scope>
    <source>
        <strain evidence="2">CBS 134.48</strain>
    </source>
</reference>
<name>A0A1L9N1D0_ASPTC</name>
<dbReference type="VEuPathDB" id="FungiDB:ASPTUDRAFT_57043"/>
<evidence type="ECO:0000313" key="2">
    <source>
        <dbReference type="Proteomes" id="UP000184304"/>
    </source>
</evidence>
<proteinExistence type="predicted"/>
<accession>A0A1L9N1D0</accession>
<sequence>MLLPRCRALEEAESETDNDPDSIDWKLLCYGPASSRTLPVNRRSTPQHTMAYRLRHSAITFTSHPVLFRLAMLGSSSCGDTSYPQPS</sequence>
<evidence type="ECO:0000313" key="1">
    <source>
        <dbReference type="EMBL" id="OJI83070.1"/>
    </source>
</evidence>
<gene>
    <name evidence="1" type="ORF">ASPTUDRAFT_57043</name>
</gene>
<dbReference type="Proteomes" id="UP000184304">
    <property type="component" value="Unassembled WGS sequence"/>
</dbReference>
<keyword evidence="2" id="KW-1185">Reference proteome</keyword>